<dbReference type="GO" id="GO:0008740">
    <property type="term" value="F:L-rhamnose isomerase activity"/>
    <property type="evidence" value="ECO:0007669"/>
    <property type="project" value="UniProtKB-EC"/>
</dbReference>
<evidence type="ECO:0000256" key="6">
    <source>
        <dbReference type="HAMAP-Rule" id="MF_00541"/>
    </source>
</evidence>
<evidence type="ECO:0000313" key="9">
    <source>
        <dbReference type="Proteomes" id="UP000596929"/>
    </source>
</evidence>
<dbReference type="PANTHER" id="PTHR30268">
    <property type="entry name" value="L-RHAMNOSE ISOMERASE"/>
    <property type="match status" value="1"/>
</dbReference>
<dbReference type="EMBL" id="JACOOO010000022">
    <property type="protein sequence ID" value="MBC5629442.1"/>
    <property type="molecule type" value="Genomic_DNA"/>
</dbReference>
<keyword evidence="3 6" id="KW-0464">Manganese</keyword>
<comment type="function">
    <text evidence="6">Catalyzes the interconversion of L-rhamnose and L-rhamnulose.</text>
</comment>
<dbReference type="HAMAP" id="MF_00541">
    <property type="entry name" value="RhaA"/>
    <property type="match status" value="1"/>
</dbReference>
<evidence type="ECO:0000256" key="5">
    <source>
        <dbReference type="ARBA" id="ARBA00023308"/>
    </source>
</evidence>
<name>A0ABR7DE81_9CLOT</name>
<comment type="similarity">
    <text evidence="6">Belongs to the rhamnose isomerase family.</text>
</comment>
<dbReference type="PANTHER" id="PTHR30268:SF0">
    <property type="entry name" value="L-RHAMNOSE ISOMERASE"/>
    <property type="match status" value="1"/>
</dbReference>
<feature type="binding site" evidence="6">
    <location>
        <position position="301"/>
    </location>
    <ligand>
        <name>Mn(2+)</name>
        <dbReference type="ChEBI" id="CHEBI:29035"/>
    </ligand>
</feature>
<dbReference type="InterPro" id="IPR036237">
    <property type="entry name" value="Xyl_isomerase-like_sf"/>
</dbReference>
<dbReference type="NCBIfam" id="TIGR01748">
    <property type="entry name" value="rhaA"/>
    <property type="match status" value="1"/>
</dbReference>
<keyword evidence="1 6" id="KW-0963">Cytoplasm</keyword>
<comment type="cofactor">
    <cofactor evidence="6">
        <name>Mn(2+)</name>
        <dbReference type="ChEBI" id="CHEBI:29035"/>
    </cofactor>
    <text evidence="6">Binds 1 Mn(2+) ion per subunit.</text>
</comment>
<dbReference type="InterPro" id="IPR050337">
    <property type="entry name" value="L-rhamnose_isomerase"/>
</dbReference>
<evidence type="ECO:0000256" key="3">
    <source>
        <dbReference type="ARBA" id="ARBA00023211"/>
    </source>
</evidence>
<dbReference type="Pfam" id="PF06134">
    <property type="entry name" value="RhaA"/>
    <property type="match status" value="1"/>
</dbReference>
<dbReference type="InterPro" id="IPR009308">
    <property type="entry name" value="Rhamnose_isomerase"/>
</dbReference>
<comment type="pathway">
    <text evidence="6">Carbohydrate degradation; L-rhamnose degradation; glycerone phosphate from L-rhamnose: step 1/3.</text>
</comment>
<keyword evidence="9" id="KW-1185">Reference proteome</keyword>
<protein>
    <recommendedName>
        <fullName evidence="6 7">L-rhamnose isomerase</fullName>
        <ecNumber evidence="6 7">5.3.1.14</ecNumber>
    </recommendedName>
</protein>
<sequence>MNIKEKYELSSRYETAKKDYEKWGIDVDKALDILKDIKISIHCWQGDDVTGFEANNQELSGGIAATGNYPGKARNAEELRKDLDKALSLIPGKHKVNLHAIYAETDGKFVDRDELKPEHFANWVKWAKENGLGLDFNPTIFSHEKAADNLTLSSPNKEIRDFWIRHAIASRKIGEYFGKELGQTCLTNLWIPDGYKDIPADRLGPRKRLKDSLEEIFSVEIDKKYNLDAVESKVFGIGAESYTVGSSEFYINFVNKNNLVPLLDTGHYHPTEVVSDKLSAMTLFNDKVALHVSRPVRWDSDHVVIFDDELKEIAKEIVRNDSLDKIIIGLDYFDASINRIAAWTIGSRNMIKALLSALLIPNDYLRKLQDDGNFTERLALMEEFKTYPLGDIWNYYCAKNNVPVGEEWIKEVKKYEEEVLNNRK</sequence>
<evidence type="ECO:0000256" key="1">
    <source>
        <dbReference type="ARBA" id="ARBA00022490"/>
    </source>
</evidence>
<gene>
    <name evidence="6 8" type="primary">rhaA</name>
    <name evidence="8" type="ORF">H8S20_11130</name>
</gene>
<evidence type="ECO:0000256" key="7">
    <source>
        <dbReference type="NCBIfam" id="TIGR01748"/>
    </source>
</evidence>
<dbReference type="EC" id="5.3.1.14" evidence="6 7"/>
<comment type="catalytic activity">
    <reaction evidence="6">
        <text>L-rhamnopyranose = L-rhamnulose</text>
        <dbReference type="Rhea" id="RHEA:23160"/>
        <dbReference type="ChEBI" id="CHEBI:17897"/>
        <dbReference type="ChEBI" id="CHEBI:62346"/>
        <dbReference type="EC" id="5.3.1.14"/>
    </reaction>
</comment>
<dbReference type="Proteomes" id="UP000596929">
    <property type="component" value="Unassembled WGS sequence"/>
</dbReference>
<reference evidence="8 9" key="1">
    <citation type="submission" date="2020-08" db="EMBL/GenBank/DDBJ databases">
        <title>Genome public.</title>
        <authorList>
            <person name="Liu C."/>
            <person name="Sun Q."/>
        </authorList>
    </citation>
    <scope>NUCLEOTIDE SEQUENCE [LARGE SCALE GENOMIC DNA]</scope>
    <source>
        <strain evidence="8 9">NSJ-6</strain>
    </source>
</reference>
<dbReference type="RefSeq" id="WP_186860150.1">
    <property type="nucleotide sequence ID" value="NZ_JACOOO010000022.1"/>
</dbReference>
<accession>A0ABR7DE81</accession>
<evidence type="ECO:0000313" key="8">
    <source>
        <dbReference type="EMBL" id="MBC5629442.1"/>
    </source>
</evidence>
<evidence type="ECO:0000256" key="2">
    <source>
        <dbReference type="ARBA" id="ARBA00022723"/>
    </source>
</evidence>
<dbReference type="Gene3D" id="3.20.20.150">
    <property type="entry name" value="Divalent-metal-dependent TIM barrel enzymes"/>
    <property type="match status" value="1"/>
</dbReference>
<keyword evidence="2 6" id="KW-0479">Metal-binding</keyword>
<feature type="binding site" evidence="6">
    <location>
        <position position="299"/>
    </location>
    <ligand>
        <name>Mn(2+)</name>
        <dbReference type="ChEBI" id="CHEBI:29035"/>
    </ligand>
</feature>
<keyword evidence="4 6" id="KW-0413">Isomerase</keyword>
<dbReference type="NCBIfam" id="NF002203">
    <property type="entry name" value="PRK01076.1"/>
    <property type="match status" value="1"/>
</dbReference>
<evidence type="ECO:0000256" key="4">
    <source>
        <dbReference type="ARBA" id="ARBA00023235"/>
    </source>
</evidence>
<proteinExistence type="inferred from homology"/>
<comment type="subcellular location">
    <subcellularLocation>
        <location evidence="6">Cytoplasm</location>
    </subcellularLocation>
</comment>
<keyword evidence="5 6" id="KW-0684">Rhamnose metabolism</keyword>
<feature type="binding site" evidence="6">
    <location>
        <position position="267"/>
    </location>
    <ligand>
        <name>Mn(2+)</name>
        <dbReference type="ChEBI" id="CHEBI:29035"/>
    </ligand>
</feature>
<comment type="caution">
    <text evidence="8">The sequence shown here is derived from an EMBL/GenBank/DDBJ whole genome shotgun (WGS) entry which is preliminary data.</text>
</comment>
<organism evidence="8 9">
    <name type="scientific">Clostridium hominis</name>
    <dbReference type="NCBI Taxonomy" id="2763036"/>
    <lineage>
        <taxon>Bacteria</taxon>
        <taxon>Bacillati</taxon>
        <taxon>Bacillota</taxon>
        <taxon>Clostridia</taxon>
        <taxon>Eubacteriales</taxon>
        <taxon>Clostridiaceae</taxon>
        <taxon>Clostridium</taxon>
    </lineage>
</organism>
<dbReference type="SUPFAM" id="SSF51658">
    <property type="entry name" value="Xylose isomerase-like"/>
    <property type="match status" value="1"/>
</dbReference>